<proteinExistence type="predicted"/>
<feature type="domain" description="PASTA" evidence="2">
    <location>
        <begin position="109"/>
        <end position="178"/>
    </location>
</feature>
<dbReference type="SUPFAM" id="SSF54184">
    <property type="entry name" value="Penicillin-binding protein 2x (pbp-2x), c-terminal domain"/>
    <property type="match status" value="1"/>
</dbReference>
<evidence type="ECO:0000259" key="2">
    <source>
        <dbReference type="PROSITE" id="PS51178"/>
    </source>
</evidence>
<sequence>MSLSDAWEQAQRAWLRLAARSGRPSGDGLDALSDIGVVRRMLDQAELAAVRTARRAGKSWAEIATELGVTRQSAWERWRDLDDSPRGAETAVGDAAAEAVKMRVREAPWSARVTVPNVVGLEWTAAREALNDKGLIAMNAQPDFPSAPGDGGWIVTDQSPESGARVKSGSAVRLWLNGDGGAGVREPRRPRPTPVSAREMRPEPRDQAVG</sequence>
<dbReference type="Proteomes" id="UP000193801">
    <property type="component" value="Unassembled WGS sequence"/>
</dbReference>
<keyword evidence="4" id="KW-1185">Reference proteome</keyword>
<feature type="region of interest" description="Disordered" evidence="1">
    <location>
        <begin position="157"/>
        <end position="210"/>
    </location>
</feature>
<dbReference type="CDD" id="cd06577">
    <property type="entry name" value="PASTA_pknB"/>
    <property type="match status" value="1"/>
</dbReference>
<dbReference type="EMBL" id="LQPK01000011">
    <property type="protein sequence ID" value="ORW31673.1"/>
    <property type="molecule type" value="Genomic_DNA"/>
</dbReference>
<gene>
    <name evidence="3" type="ORF">AWB91_15480</name>
</gene>
<evidence type="ECO:0000313" key="3">
    <source>
        <dbReference type="EMBL" id="ORW31673.1"/>
    </source>
</evidence>
<evidence type="ECO:0000313" key="4">
    <source>
        <dbReference type="Proteomes" id="UP000193801"/>
    </source>
</evidence>
<dbReference type="Gene3D" id="3.30.10.20">
    <property type="match status" value="1"/>
</dbReference>
<dbReference type="RefSeq" id="WP_085095194.1">
    <property type="nucleotide sequence ID" value="NZ_LQPK01000011.1"/>
</dbReference>
<dbReference type="InterPro" id="IPR005543">
    <property type="entry name" value="PASTA_dom"/>
</dbReference>
<organism evidence="3 4">
    <name type="scientific">Mycobacterium paraense</name>
    <dbReference type="NCBI Taxonomy" id="767916"/>
    <lineage>
        <taxon>Bacteria</taxon>
        <taxon>Bacillati</taxon>
        <taxon>Actinomycetota</taxon>
        <taxon>Actinomycetes</taxon>
        <taxon>Mycobacteriales</taxon>
        <taxon>Mycobacteriaceae</taxon>
        <taxon>Mycobacterium</taxon>
        <taxon>Mycobacterium simiae complex</taxon>
    </lineage>
</organism>
<evidence type="ECO:0000256" key="1">
    <source>
        <dbReference type="SAM" id="MobiDB-lite"/>
    </source>
</evidence>
<name>A0ABX3VQ03_9MYCO</name>
<reference evidence="3 4" key="1">
    <citation type="journal article" date="2015" name="Emerg. Microbes Infect.">
        <title>Characterization of 17 strains belonging to the Mycobacterium simiae complex and description of Mycobacterium paraense sp. nov.</title>
        <authorList>
            <person name="Fusco da Costa A.R."/>
            <person name="Fedrizzi T."/>
            <person name="Lopes M.L."/>
            <person name="Pecorari M."/>
            <person name="Oliveira da Costa W.L."/>
            <person name="Giacobazzi E."/>
            <person name="da Costa Bahia J.R."/>
            <person name="De Sanctis V."/>
            <person name="Batista Lima K.V."/>
            <person name="Bertorelli R."/>
            <person name="Grottola A."/>
            <person name="Fabio A."/>
            <person name="Mariottini A."/>
            <person name="Ferretti P."/>
            <person name="Di Leva F."/>
            <person name="Fregni Serpini G."/>
            <person name="Tagliazucchi S."/>
            <person name="Rumpianesi F."/>
            <person name="Jousson O."/>
            <person name="Segata N."/>
            <person name="Tortoli E."/>
        </authorList>
    </citation>
    <scope>NUCLEOTIDE SEQUENCE [LARGE SCALE GENOMIC DNA]</scope>
    <source>
        <strain evidence="3 4">FI-07156</strain>
    </source>
</reference>
<accession>A0ABX3VQ03</accession>
<feature type="compositionally biased region" description="Basic and acidic residues" evidence="1">
    <location>
        <begin position="198"/>
        <end position="210"/>
    </location>
</feature>
<comment type="caution">
    <text evidence="3">The sequence shown here is derived from an EMBL/GenBank/DDBJ whole genome shotgun (WGS) entry which is preliminary data.</text>
</comment>
<dbReference type="Pfam" id="PF03793">
    <property type="entry name" value="PASTA"/>
    <property type="match status" value="1"/>
</dbReference>
<dbReference type="SMART" id="SM00740">
    <property type="entry name" value="PASTA"/>
    <property type="match status" value="1"/>
</dbReference>
<dbReference type="PROSITE" id="PS51178">
    <property type="entry name" value="PASTA"/>
    <property type="match status" value="1"/>
</dbReference>
<protein>
    <recommendedName>
        <fullName evidence="2">PASTA domain-containing protein</fullName>
    </recommendedName>
</protein>